<evidence type="ECO:0008006" key="4">
    <source>
        <dbReference type="Google" id="ProtNLM"/>
    </source>
</evidence>
<dbReference type="Pfam" id="PF07963">
    <property type="entry name" value="N_methyl"/>
    <property type="match status" value="1"/>
</dbReference>
<name>A0A2H0RCU4_9BACT</name>
<keyword evidence="1" id="KW-0812">Transmembrane</keyword>
<dbReference type="InterPro" id="IPR012902">
    <property type="entry name" value="N_methyl_site"/>
</dbReference>
<comment type="caution">
    <text evidence="2">The sequence shown here is derived from an EMBL/GenBank/DDBJ whole genome shotgun (WGS) entry which is preliminary data.</text>
</comment>
<organism evidence="2 3">
    <name type="scientific">Candidatus Wolfebacteria bacterium CG10_big_fil_rev_8_21_14_0_10_31_9</name>
    <dbReference type="NCBI Taxonomy" id="1975070"/>
    <lineage>
        <taxon>Bacteria</taxon>
        <taxon>Candidatus Wolfeibacteriota</taxon>
    </lineage>
</organism>
<evidence type="ECO:0000313" key="2">
    <source>
        <dbReference type="EMBL" id="PIR44359.1"/>
    </source>
</evidence>
<proteinExistence type="predicted"/>
<dbReference type="PROSITE" id="PS00409">
    <property type="entry name" value="PROKAR_NTER_METHYL"/>
    <property type="match status" value="1"/>
</dbReference>
<accession>A0A2H0RCU4</accession>
<reference evidence="2 3" key="1">
    <citation type="submission" date="2017-09" db="EMBL/GenBank/DDBJ databases">
        <title>Depth-based differentiation of microbial function through sediment-hosted aquifers and enrichment of novel symbionts in the deep terrestrial subsurface.</title>
        <authorList>
            <person name="Probst A.J."/>
            <person name="Ladd B."/>
            <person name="Jarett J.K."/>
            <person name="Geller-Mcgrath D.E."/>
            <person name="Sieber C.M."/>
            <person name="Emerson J.B."/>
            <person name="Anantharaman K."/>
            <person name="Thomas B.C."/>
            <person name="Malmstrom R."/>
            <person name="Stieglmeier M."/>
            <person name="Klingl A."/>
            <person name="Woyke T."/>
            <person name="Ryan C.M."/>
            <person name="Banfield J.F."/>
        </authorList>
    </citation>
    <scope>NUCLEOTIDE SEQUENCE [LARGE SCALE GENOMIC DNA]</scope>
    <source>
        <strain evidence="2">CG10_big_fil_rev_8_21_14_0_10_31_9</strain>
    </source>
</reference>
<dbReference type="Proteomes" id="UP000231602">
    <property type="component" value="Unassembled WGS sequence"/>
</dbReference>
<dbReference type="EMBL" id="PCXV01000007">
    <property type="protein sequence ID" value="PIR44359.1"/>
    <property type="molecule type" value="Genomic_DNA"/>
</dbReference>
<dbReference type="NCBIfam" id="TIGR02532">
    <property type="entry name" value="IV_pilin_GFxxxE"/>
    <property type="match status" value="1"/>
</dbReference>
<evidence type="ECO:0000256" key="1">
    <source>
        <dbReference type="SAM" id="Phobius"/>
    </source>
</evidence>
<sequence>MKQFNNKTINNKGFTLVEMLIVISVVSVLSAGVIIFSGINRASIALLQEQYKVINELNQAKALTLQFFDRDVFDSSGDCGYGVHFDTAKNSVLIYKNEKVTHSESCNSTSTHSFLYDASNEIRSKFELTSPVQMVLPDFTDIVFVAPNAKAYMVNSSGSLVLSPPSGYYQVILTAGENSRSIKINNYGQISEF</sequence>
<keyword evidence="1" id="KW-0472">Membrane</keyword>
<evidence type="ECO:0000313" key="3">
    <source>
        <dbReference type="Proteomes" id="UP000231602"/>
    </source>
</evidence>
<protein>
    <recommendedName>
        <fullName evidence="4">General secretion pathway GspH domain-containing protein</fullName>
    </recommendedName>
</protein>
<gene>
    <name evidence="2" type="ORF">COV23_00190</name>
</gene>
<feature type="transmembrane region" description="Helical" evidence="1">
    <location>
        <begin position="20"/>
        <end position="39"/>
    </location>
</feature>
<keyword evidence="1" id="KW-1133">Transmembrane helix</keyword>
<dbReference type="InterPro" id="IPR045584">
    <property type="entry name" value="Pilin-like"/>
</dbReference>
<dbReference type="AlphaFoldDB" id="A0A2H0RCU4"/>
<dbReference type="SUPFAM" id="SSF54523">
    <property type="entry name" value="Pili subunits"/>
    <property type="match status" value="1"/>
</dbReference>